<evidence type="ECO:0000313" key="2">
    <source>
        <dbReference type="Proteomes" id="UP000019484"/>
    </source>
</evidence>
<protein>
    <submittedName>
        <fullName evidence="1">Uncharacterized protein</fullName>
    </submittedName>
</protein>
<evidence type="ECO:0000313" key="1">
    <source>
        <dbReference type="EMBL" id="EXJ93327.1"/>
    </source>
</evidence>
<reference evidence="1 2" key="1">
    <citation type="submission" date="2013-03" db="EMBL/GenBank/DDBJ databases">
        <title>The Genome Sequence of Capronia coronata CBS 617.96.</title>
        <authorList>
            <consortium name="The Broad Institute Genomics Platform"/>
            <person name="Cuomo C."/>
            <person name="de Hoog S."/>
            <person name="Gorbushina A."/>
            <person name="Walker B."/>
            <person name="Young S.K."/>
            <person name="Zeng Q."/>
            <person name="Gargeya S."/>
            <person name="Fitzgerald M."/>
            <person name="Haas B."/>
            <person name="Abouelleil A."/>
            <person name="Allen A.W."/>
            <person name="Alvarado L."/>
            <person name="Arachchi H.M."/>
            <person name="Berlin A.M."/>
            <person name="Chapman S.B."/>
            <person name="Gainer-Dewar J."/>
            <person name="Goldberg J."/>
            <person name="Griggs A."/>
            <person name="Gujja S."/>
            <person name="Hansen M."/>
            <person name="Howarth C."/>
            <person name="Imamovic A."/>
            <person name="Ireland A."/>
            <person name="Larimer J."/>
            <person name="McCowan C."/>
            <person name="Murphy C."/>
            <person name="Pearson M."/>
            <person name="Poon T.W."/>
            <person name="Priest M."/>
            <person name="Roberts A."/>
            <person name="Saif S."/>
            <person name="Shea T."/>
            <person name="Sisk P."/>
            <person name="Sykes S."/>
            <person name="Wortman J."/>
            <person name="Nusbaum C."/>
            <person name="Birren B."/>
        </authorList>
    </citation>
    <scope>NUCLEOTIDE SEQUENCE [LARGE SCALE GENOMIC DNA]</scope>
    <source>
        <strain evidence="1 2">CBS 617.96</strain>
    </source>
</reference>
<dbReference type="EMBL" id="AMWN01000002">
    <property type="protein sequence ID" value="EXJ93327.1"/>
    <property type="molecule type" value="Genomic_DNA"/>
</dbReference>
<dbReference type="GeneID" id="19156620"/>
<dbReference type="OrthoDB" id="67965at2759"/>
<keyword evidence="2" id="KW-1185">Reference proteome</keyword>
<accession>W9YKC1</accession>
<dbReference type="AlphaFoldDB" id="W9YKC1"/>
<dbReference type="Proteomes" id="UP000019484">
    <property type="component" value="Unassembled WGS sequence"/>
</dbReference>
<comment type="caution">
    <text evidence="1">The sequence shown here is derived from an EMBL/GenBank/DDBJ whole genome shotgun (WGS) entry which is preliminary data.</text>
</comment>
<dbReference type="RefSeq" id="XP_007720821.1">
    <property type="nucleotide sequence ID" value="XM_007722631.1"/>
</dbReference>
<name>W9YKC1_9EURO</name>
<feature type="non-terminal residue" evidence="1">
    <location>
        <position position="1"/>
    </location>
</feature>
<organism evidence="1 2">
    <name type="scientific">Capronia coronata CBS 617.96</name>
    <dbReference type="NCBI Taxonomy" id="1182541"/>
    <lineage>
        <taxon>Eukaryota</taxon>
        <taxon>Fungi</taxon>
        <taxon>Dikarya</taxon>
        <taxon>Ascomycota</taxon>
        <taxon>Pezizomycotina</taxon>
        <taxon>Eurotiomycetes</taxon>
        <taxon>Chaetothyriomycetidae</taxon>
        <taxon>Chaetothyriales</taxon>
        <taxon>Herpotrichiellaceae</taxon>
        <taxon>Capronia</taxon>
    </lineage>
</organism>
<gene>
    <name evidence="1" type="ORF">A1O1_01719</name>
</gene>
<dbReference type="STRING" id="1182541.W9YKC1"/>
<sequence length="118" mass="12462">RVERGKVPLGTAIFVGLRAFVHLWQRQLLLHSPLPEIALRLGLSSPAAPPAGGLPLPGTGMTPYPSLIWALSIGSPAKHVNWASVHGNVPILLGPVVVIGLLNNAVKSWNTLAFDAPM</sequence>
<dbReference type="HOGENOM" id="CLU_2078558_0_0_1"/>
<proteinExistence type="predicted"/>